<evidence type="ECO:0000259" key="4">
    <source>
        <dbReference type="PROSITE" id="PS50887"/>
    </source>
</evidence>
<keyword evidence="3" id="KW-1133">Transmembrane helix</keyword>
<dbReference type="InterPro" id="IPR043128">
    <property type="entry name" value="Rev_trsase/Diguanyl_cyclase"/>
</dbReference>
<dbReference type="InterPro" id="IPR050469">
    <property type="entry name" value="Diguanylate_Cyclase"/>
</dbReference>
<dbReference type="EnsemblBacteria" id="AAC06416">
    <property type="protein sequence ID" value="AAC06416"/>
    <property type="gene ID" value="aq_035"/>
</dbReference>
<dbReference type="PANTHER" id="PTHR45138">
    <property type="entry name" value="REGULATORY COMPONENTS OF SENSORY TRANSDUCTION SYSTEM"/>
    <property type="match status" value="1"/>
</dbReference>
<dbReference type="InterPro" id="IPR000160">
    <property type="entry name" value="GGDEF_dom"/>
</dbReference>
<dbReference type="CDD" id="cd01949">
    <property type="entry name" value="GGDEF"/>
    <property type="match status" value="1"/>
</dbReference>
<dbReference type="InParanoid" id="O66451"/>
<dbReference type="Proteomes" id="UP000000798">
    <property type="component" value="Chromosome"/>
</dbReference>
<dbReference type="PANTHER" id="PTHR45138:SF9">
    <property type="entry name" value="DIGUANYLATE CYCLASE DGCM-RELATED"/>
    <property type="match status" value="1"/>
</dbReference>
<dbReference type="HOGENOM" id="CLU_635605_0_0_0"/>
<dbReference type="OrthoDB" id="9759607at2"/>
<proteinExistence type="predicted"/>
<dbReference type="Pfam" id="PF00990">
    <property type="entry name" value="GGDEF"/>
    <property type="match status" value="1"/>
</dbReference>
<dbReference type="EC" id="2.7.7.65" evidence="1"/>
<gene>
    <name evidence="5" type="ordered locus">aq_035</name>
</gene>
<dbReference type="EMBL" id="AE000657">
    <property type="protein sequence ID" value="AAC06416.1"/>
    <property type="molecule type" value="Genomic_DNA"/>
</dbReference>
<keyword evidence="3" id="KW-0472">Membrane</keyword>
<feature type="domain" description="GGDEF" evidence="4">
    <location>
        <begin position="294"/>
        <end position="427"/>
    </location>
</feature>
<dbReference type="GO" id="GO:0052621">
    <property type="term" value="F:diguanylate cyclase activity"/>
    <property type="evidence" value="ECO:0000318"/>
    <property type="project" value="GO_Central"/>
</dbReference>
<dbReference type="eggNOG" id="COG3706">
    <property type="taxonomic scope" value="Bacteria"/>
</dbReference>
<dbReference type="Gene3D" id="3.30.70.270">
    <property type="match status" value="1"/>
</dbReference>
<dbReference type="GO" id="GO:0061939">
    <property type="term" value="P:c-di-GMP signaling"/>
    <property type="evidence" value="ECO:0000318"/>
    <property type="project" value="GO_Central"/>
</dbReference>
<feature type="transmembrane region" description="Helical" evidence="3">
    <location>
        <begin position="7"/>
        <end position="28"/>
    </location>
</feature>
<name>O66451_AQUAE</name>
<evidence type="ECO:0000313" key="5">
    <source>
        <dbReference type="EMBL" id="AAC06416.1"/>
    </source>
</evidence>
<dbReference type="FunFam" id="3.30.70.270:FF:000001">
    <property type="entry name" value="Diguanylate cyclase domain protein"/>
    <property type="match status" value="1"/>
</dbReference>
<dbReference type="NCBIfam" id="TIGR00254">
    <property type="entry name" value="GGDEF"/>
    <property type="match status" value="1"/>
</dbReference>
<protein>
    <recommendedName>
        <fullName evidence="1">diguanylate cyclase</fullName>
        <ecNumber evidence="1">2.7.7.65</ecNumber>
    </recommendedName>
</protein>
<evidence type="ECO:0000313" key="6">
    <source>
        <dbReference type="Proteomes" id="UP000000798"/>
    </source>
</evidence>
<dbReference type="PROSITE" id="PS50887">
    <property type="entry name" value="GGDEF"/>
    <property type="match status" value="1"/>
</dbReference>
<dbReference type="KEGG" id="aae:aq_035"/>
<sequence>MSIKKKITSYSVIFFVLYIIFVSVVVYLDFKALNNKKSREFYENLVVTCTEIKKLMYGKEENPLVFFYKFSNIVLKILRSEGVILYDNSKYGKFNQNLHKVSLIYGDFVVIGNIKPDFLEKIFPVEPYGNVGSVINPVFVARYPLLWEGKVFGYLITWKEFNNLNFTVFGIFGTSLVFFLVYVLVISRYLSSISKDLKFLSGIIKGVAKKEFSKTDLLRENAMRSKDKDSEIYELKVAVIKMIETLKKILIETSKEKTLYERMALTDPLTGLYNRRVFTEMAEKELAKAKRYGYNFSILMIDIDNFKKINDTYGHDVGDLVLKKISEILKRNVRGADLVARFGGEEFIVMLSNTNLNGAVKKAEQLRRMIEQTPIELPNGEKLRVTVSIGVSTYRGHESLEELIKEADQALYEAKRKGKNRVEVFRESLTL</sequence>
<dbReference type="SUPFAM" id="SSF55073">
    <property type="entry name" value="Nucleotide cyclase"/>
    <property type="match status" value="1"/>
</dbReference>
<keyword evidence="3" id="KW-0812">Transmembrane</keyword>
<reference evidence="5 6" key="1">
    <citation type="journal article" date="1998" name="Nature">
        <title>The complete genome of the hyperthermophilic bacterium Aquifex aeolicus.</title>
        <authorList>
            <person name="Deckert G."/>
            <person name="Warren P.V."/>
            <person name="Gaasterland T."/>
            <person name="Young W.G."/>
            <person name="Lenox A.L."/>
            <person name="Graham D.E."/>
            <person name="Overbeek R."/>
            <person name="Snead M.A."/>
            <person name="Keller M."/>
            <person name="Aujay M."/>
            <person name="Huber R."/>
            <person name="Feldman R.A."/>
            <person name="Short J.M."/>
            <person name="Olson G.J."/>
            <person name="Swanson R.V."/>
        </authorList>
    </citation>
    <scope>NUCLEOTIDE SEQUENCE [LARGE SCALE GENOMIC DNA]</scope>
    <source>
        <strain evidence="5 6">VF5</strain>
    </source>
</reference>
<dbReference type="AlphaFoldDB" id="O66451"/>
<dbReference type="SMART" id="SM00267">
    <property type="entry name" value="GGDEF"/>
    <property type="match status" value="1"/>
</dbReference>
<evidence type="ECO:0000256" key="3">
    <source>
        <dbReference type="SAM" id="Phobius"/>
    </source>
</evidence>
<dbReference type="PIR" id="H70302">
    <property type="entry name" value="H70302"/>
</dbReference>
<dbReference type="STRING" id="224324.aq_035"/>
<dbReference type="InterPro" id="IPR029787">
    <property type="entry name" value="Nucleotide_cyclase"/>
</dbReference>
<comment type="catalytic activity">
    <reaction evidence="2">
        <text>2 GTP = 3',3'-c-di-GMP + 2 diphosphate</text>
        <dbReference type="Rhea" id="RHEA:24898"/>
        <dbReference type="ChEBI" id="CHEBI:33019"/>
        <dbReference type="ChEBI" id="CHEBI:37565"/>
        <dbReference type="ChEBI" id="CHEBI:58805"/>
        <dbReference type="EC" id="2.7.7.65"/>
    </reaction>
</comment>
<dbReference type="RefSeq" id="WP_010879949.1">
    <property type="nucleotide sequence ID" value="NC_000918.1"/>
</dbReference>
<feature type="transmembrane region" description="Helical" evidence="3">
    <location>
        <begin position="164"/>
        <end position="185"/>
    </location>
</feature>
<keyword evidence="6" id="KW-1185">Reference proteome</keyword>
<organism evidence="5 6">
    <name type="scientific">Aquifex aeolicus (strain VF5)</name>
    <dbReference type="NCBI Taxonomy" id="224324"/>
    <lineage>
        <taxon>Bacteria</taxon>
        <taxon>Pseudomonadati</taxon>
        <taxon>Aquificota</taxon>
        <taxon>Aquificia</taxon>
        <taxon>Aquificales</taxon>
        <taxon>Aquificaceae</taxon>
        <taxon>Aquifex</taxon>
    </lineage>
</organism>
<evidence type="ECO:0000256" key="1">
    <source>
        <dbReference type="ARBA" id="ARBA00012528"/>
    </source>
</evidence>
<accession>O66451</accession>
<evidence type="ECO:0000256" key="2">
    <source>
        <dbReference type="ARBA" id="ARBA00034247"/>
    </source>
</evidence>